<evidence type="ECO:0000313" key="10">
    <source>
        <dbReference type="EMBL" id="EFX84770.1"/>
    </source>
</evidence>
<comment type="subcellular location">
    <subcellularLocation>
        <location evidence="1">Cell membrane</location>
        <topology evidence="1">Multi-pass membrane protein</topology>
    </subcellularLocation>
</comment>
<dbReference type="HOGENOM" id="CLU_014367_0_0_1"/>
<evidence type="ECO:0000256" key="6">
    <source>
        <dbReference type="ARBA" id="ARBA00022989"/>
    </source>
</evidence>
<gene>
    <name evidence="10" type="ORF">DAPPUDRAFT_314580</name>
</gene>
<feature type="transmembrane region" description="Helical" evidence="8">
    <location>
        <begin position="353"/>
        <end position="374"/>
    </location>
</feature>
<dbReference type="PANTHER" id="PTHR30294">
    <property type="entry name" value="MEMBRANE COMPONENT OF ABC TRANSPORTER YHHJ-RELATED"/>
    <property type="match status" value="1"/>
</dbReference>
<accession>E9G807</accession>
<evidence type="ECO:0000256" key="5">
    <source>
        <dbReference type="ARBA" id="ARBA00022692"/>
    </source>
</evidence>
<keyword evidence="4" id="KW-1003">Cell membrane</keyword>
<keyword evidence="6 8" id="KW-1133">Transmembrane helix</keyword>
<reference evidence="10 11" key="1">
    <citation type="journal article" date="2011" name="Science">
        <title>The ecoresponsive genome of Daphnia pulex.</title>
        <authorList>
            <person name="Colbourne J.K."/>
            <person name="Pfrender M.E."/>
            <person name="Gilbert D."/>
            <person name="Thomas W.K."/>
            <person name="Tucker A."/>
            <person name="Oakley T.H."/>
            <person name="Tokishita S."/>
            <person name="Aerts A."/>
            <person name="Arnold G.J."/>
            <person name="Basu M.K."/>
            <person name="Bauer D.J."/>
            <person name="Caceres C.E."/>
            <person name="Carmel L."/>
            <person name="Casola C."/>
            <person name="Choi J.H."/>
            <person name="Detter J.C."/>
            <person name="Dong Q."/>
            <person name="Dusheyko S."/>
            <person name="Eads B.D."/>
            <person name="Frohlich T."/>
            <person name="Geiler-Samerotte K.A."/>
            <person name="Gerlach D."/>
            <person name="Hatcher P."/>
            <person name="Jogdeo S."/>
            <person name="Krijgsveld J."/>
            <person name="Kriventseva E.V."/>
            <person name="Kultz D."/>
            <person name="Laforsch C."/>
            <person name="Lindquist E."/>
            <person name="Lopez J."/>
            <person name="Manak J.R."/>
            <person name="Muller J."/>
            <person name="Pangilinan J."/>
            <person name="Patwardhan R.P."/>
            <person name="Pitluck S."/>
            <person name="Pritham E.J."/>
            <person name="Rechtsteiner A."/>
            <person name="Rho M."/>
            <person name="Rogozin I.B."/>
            <person name="Sakarya O."/>
            <person name="Salamov A."/>
            <person name="Schaack S."/>
            <person name="Shapiro H."/>
            <person name="Shiga Y."/>
            <person name="Skalitzky C."/>
            <person name="Smith Z."/>
            <person name="Souvorov A."/>
            <person name="Sung W."/>
            <person name="Tang Z."/>
            <person name="Tsuchiya D."/>
            <person name="Tu H."/>
            <person name="Vos H."/>
            <person name="Wang M."/>
            <person name="Wolf Y.I."/>
            <person name="Yamagata H."/>
            <person name="Yamada T."/>
            <person name="Ye Y."/>
            <person name="Shaw J.R."/>
            <person name="Andrews J."/>
            <person name="Crease T.J."/>
            <person name="Tang H."/>
            <person name="Lucas S.M."/>
            <person name="Robertson H.M."/>
            <person name="Bork P."/>
            <person name="Koonin E.V."/>
            <person name="Zdobnov E.M."/>
            <person name="Grigoriev I.V."/>
            <person name="Lynch M."/>
            <person name="Boore J.L."/>
        </authorList>
    </citation>
    <scope>NUCLEOTIDE SEQUENCE [LARGE SCALE GENOMIC DNA]</scope>
</reference>
<feature type="transmembrane region" description="Helical" evidence="8">
    <location>
        <begin position="414"/>
        <end position="437"/>
    </location>
</feature>
<evidence type="ECO:0000256" key="8">
    <source>
        <dbReference type="SAM" id="Phobius"/>
    </source>
</evidence>
<evidence type="ECO:0000256" key="1">
    <source>
        <dbReference type="ARBA" id="ARBA00004651"/>
    </source>
</evidence>
<dbReference type="Pfam" id="PF01061">
    <property type="entry name" value="ABC2_membrane"/>
    <property type="match status" value="1"/>
</dbReference>
<organism evidence="10 11">
    <name type="scientific">Daphnia pulex</name>
    <name type="common">Water flea</name>
    <dbReference type="NCBI Taxonomy" id="6669"/>
    <lineage>
        <taxon>Eukaryota</taxon>
        <taxon>Metazoa</taxon>
        <taxon>Ecdysozoa</taxon>
        <taxon>Arthropoda</taxon>
        <taxon>Crustacea</taxon>
        <taxon>Branchiopoda</taxon>
        <taxon>Diplostraca</taxon>
        <taxon>Cladocera</taxon>
        <taxon>Anomopoda</taxon>
        <taxon>Daphniidae</taxon>
        <taxon>Daphnia</taxon>
    </lineage>
</organism>
<dbReference type="PhylomeDB" id="E9G807"/>
<dbReference type="KEGG" id="dpx:DAPPUDRAFT_314580"/>
<proteinExistence type="inferred from homology"/>
<dbReference type="InterPro" id="IPR047817">
    <property type="entry name" value="ABC2_TM_bact-type"/>
</dbReference>
<evidence type="ECO:0000256" key="3">
    <source>
        <dbReference type="ARBA" id="ARBA00022448"/>
    </source>
</evidence>
<dbReference type="PROSITE" id="PS51012">
    <property type="entry name" value="ABC_TM2"/>
    <property type="match status" value="1"/>
</dbReference>
<keyword evidence="3" id="KW-0813">Transport</keyword>
<dbReference type="GO" id="GO:0005886">
    <property type="term" value="C:plasma membrane"/>
    <property type="evidence" value="ECO:0000318"/>
    <property type="project" value="GO_Central"/>
</dbReference>
<sequence length="457" mass="50637">MTNDAEGSVASLQSHQLGNATNISASDSGVLVSNATKIYGAGSKRCAVLKGLNMSVKNGTMIVLFIYLLPPFLSTVFNATLGHDPTGLKLAIVNDELDPSQGRICSSNTTDCTYSMLSCRYLHYIKDKIIQVPYDNVSEALEAGRNGQVWGVIHFGHNFTEEFEIRQDAGDSATLENIIRSRITVNMDLSNQIIYSSIEKWILEAFEDFYKDFMRSCGHEPEAGFIPLEFLDPIYGQNNTPFTEFMAPALIISLVYFMGVSLTAGVFITEKQQGLLDRNLVAGVQMTEVLMSHLVNHFTAMIGQTALVYLVVLLIFSITCQGNFGLAVFITFLQSFVGMSFSLLIATVCEDEIGALLLSQGSFLPLTVISGFGWPIEGMSFYLRYIAYSSPMTYAVESLRSVFNRGWGIEQTDVYVGILISIAWIFALLSLCELVHLSTAFNNLDREEIKEEDYYLL</sequence>
<name>E9G807_DAPPU</name>
<comment type="similarity">
    <text evidence="2">Belongs to the ABC-2 integral membrane protein family.</text>
</comment>
<dbReference type="Proteomes" id="UP000000305">
    <property type="component" value="Unassembled WGS sequence"/>
</dbReference>
<dbReference type="eggNOG" id="KOG0059">
    <property type="taxonomic scope" value="Eukaryota"/>
</dbReference>
<keyword evidence="7 8" id="KW-0472">Membrane</keyword>
<dbReference type="InParanoid" id="E9G807"/>
<evidence type="ECO:0000256" key="2">
    <source>
        <dbReference type="ARBA" id="ARBA00007783"/>
    </source>
</evidence>
<evidence type="ECO:0000313" key="11">
    <source>
        <dbReference type="Proteomes" id="UP000000305"/>
    </source>
</evidence>
<dbReference type="AlphaFoldDB" id="E9G807"/>
<evidence type="ECO:0000256" key="4">
    <source>
        <dbReference type="ARBA" id="ARBA00022475"/>
    </source>
</evidence>
<dbReference type="InterPro" id="IPR051449">
    <property type="entry name" value="ABC-2_transporter_component"/>
</dbReference>
<keyword evidence="5 8" id="KW-0812">Transmembrane</keyword>
<dbReference type="GO" id="GO:0140359">
    <property type="term" value="F:ABC-type transporter activity"/>
    <property type="evidence" value="ECO:0007669"/>
    <property type="project" value="InterPro"/>
</dbReference>
<evidence type="ECO:0000256" key="7">
    <source>
        <dbReference type="ARBA" id="ARBA00023136"/>
    </source>
</evidence>
<keyword evidence="11" id="KW-1185">Reference proteome</keyword>
<dbReference type="EMBL" id="GL732534">
    <property type="protein sequence ID" value="EFX84770.1"/>
    <property type="molecule type" value="Genomic_DNA"/>
</dbReference>
<dbReference type="InterPro" id="IPR013525">
    <property type="entry name" value="ABC2_TM"/>
</dbReference>
<protein>
    <recommendedName>
        <fullName evidence="9">ABC transmembrane type-2 domain-containing protein</fullName>
    </recommendedName>
</protein>
<dbReference type="PANTHER" id="PTHR30294:SF38">
    <property type="entry name" value="TRANSPORT PERMEASE PROTEIN"/>
    <property type="match status" value="1"/>
</dbReference>
<feature type="transmembrane region" description="Helical" evidence="8">
    <location>
        <begin position="324"/>
        <end position="346"/>
    </location>
</feature>
<feature type="transmembrane region" description="Helical" evidence="8">
    <location>
        <begin position="294"/>
        <end position="318"/>
    </location>
</feature>
<dbReference type="OrthoDB" id="10255969at2759"/>
<evidence type="ECO:0000259" key="9">
    <source>
        <dbReference type="PROSITE" id="PS51012"/>
    </source>
</evidence>
<feature type="domain" description="ABC transmembrane type-2" evidence="9">
    <location>
        <begin position="212"/>
        <end position="437"/>
    </location>
</feature>
<feature type="transmembrane region" description="Helical" evidence="8">
    <location>
        <begin position="245"/>
        <end position="268"/>
    </location>
</feature>
<dbReference type="OMA" id="LSERMIC"/>